<keyword evidence="2" id="KW-1185">Reference proteome</keyword>
<gene>
    <name evidence="1" type="ORF">BLA29_006112</name>
</gene>
<evidence type="ECO:0000313" key="2">
    <source>
        <dbReference type="Proteomes" id="UP000194236"/>
    </source>
</evidence>
<comment type="caution">
    <text evidence="1">The sequence shown here is derived from an EMBL/GenBank/DDBJ whole genome shotgun (WGS) entry which is preliminary data.</text>
</comment>
<dbReference type="EMBL" id="MUJZ01054331">
    <property type="protein sequence ID" value="OTF72846.1"/>
    <property type="molecule type" value="Genomic_DNA"/>
</dbReference>
<dbReference type="Proteomes" id="UP000194236">
    <property type="component" value="Unassembled WGS sequence"/>
</dbReference>
<organism evidence="1 2">
    <name type="scientific">Euroglyphus maynei</name>
    <name type="common">Mayne's house dust mite</name>
    <dbReference type="NCBI Taxonomy" id="6958"/>
    <lineage>
        <taxon>Eukaryota</taxon>
        <taxon>Metazoa</taxon>
        <taxon>Ecdysozoa</taxon>
        <taxon>Arthropoda</taxon>
        <taxon>Chelicerata</taxon>
        <taxon>Arachnida</taxon>
        <taxon>Acari</taxon>
        <taxon>Acariformes</taxon>
        <taxon>Sarcoptiformes</taxon>
        <taxon>Astigmata</taxon>
        <taxon>Psoroptidia</taxon>
        <taxon>Analgoidea</taxon>
        <taxon>Pyroglyphidae</taxon>
        <taxon>Pyroglyphinae</taxon>
        <taxon>Euroglyphus</taxon>
    </lineage>
</organism>
<reference evidence="1 2" key="1">
    <citation type="submission" date="2017-03" db="EMBL/GenBank/DDBJ databases">
        <title>Genome Survey of Euroglyphus maynei.</title>
        <authorList>
            <person name="Arlian L.G."/>
            <person name="Morgan M.S."/>
            <person name="Rider S.D."/>
        </authorList>
    </citation>
    <scope>NUCLEOTIDE SEQUENCE [LARGE SCALE GENOMIC DNA]</scope>
    <source>
        <strain evidence="1">Arlian Lab</strain>
        <tissue evidence="1">Whole body</tissue>
    </source>
</reference>
<name>A0A1Y3AZL4_EURMA</name>
<proteinExistence type="predicted"/>
<evidence type="ECO:0000313" key="1">
    <source>
        <dbReference type="EMBL" id="OTF72846.1"/>
    </source>
</evidence>
<protein>
    <submittedName>
        <fullName evidence="1">Uncharacterized protein</fullName>
    </submittedName>
</protein>
<sequence length="14" mass="1695">MVSLVLQPTFRQLY</sequence>
<accession>A0A1Y3AZL4</accession>